<evidence type="ECO:0000259" key="5">
    <source>
        <dbReference type="Pfam" id="PF02120"/>
    </source>
</evidence>
<keyword evidence="3" id="KW-1005">Bacterial flagellum biogenesis</keyword>
<dbReference type="RefSeq" id="WP_373656293.1">
    <property type="nucleotide sequence ID" value="NZ_JBGUAW010000007.1"/>
</dbReference>
<dbReference type="CDD" id="cd17470">
    <property type="entry name" value="T3SS_Flik_C"/>
    <property type="match status" value="1"/>
</dbReference>
<feature type="compositionally biased region" description="Polar residues" evidence="4">
    <location>
        <begin position="338"/>
        <end position="349"/>
    </location>
</feature>
<feature type="compositionally biased region" description="Basic and acidic residues" evidence="4">
    <location>
        <begin position="36"/>
        <end position="53"/>
    </location>
</feature>
<feature type="compositionally biased region" description="Low complexity" evidence="4">
    <location>
        <begin position="303"/>
        <end position="314"/>
    </location>
</feature>
<evidence type="ECO:0000256" key="2">
    <source>
        <dbReference type="ARBA" id="ARBA00009149"/>
    </source>
</evidence>
<gene>
    <name evidence="6" type="ORF">ACERLL_11780</name>
</gene>
<evidence type="ECO:0000256" key="3">
    <source>
        <dbReference type="ARBA" id="ARBA00022795"/>
    </source>
</evidence>
<accession>A0ABV4TVZ3</accession>
<reference evidence="6 7" key="1">
    <citation type="submission" date="2024-08" db="EMBL/GenBank/DDBJ databases">
        <title>Whole-genome sequencing of halo(alkali)philic microorganisms from hypersaline lakes.</title>
        <authorList>
            <person name="Sorokin D.Y."/>
            <person name="Merkel A.Y."/>
            <person name="Messina E."/>
            <person name="Yakimov M."/>
        </authorList>
    </citation>
    <scope>NUCLEOTIDE SEQUENCE [LARGE SCALE GENOMIC DNA]</scope>
    <source>
        <strain evidence="6 7">Cl-TMA</strain>
    </source>
</reference>
<comment type="caution">
    <text evidence="6">The sequence shown here is derived from an EMBL/GenBank/DDBJ whole genome shotgun (WGS) entry which is preliminary data.</text>
</comment>
<sequence>MNDLPFPLQRPSGADLAPPGRSSGAPARGEQGGFDRALDEASRSAPERRDPPAPDRSASSSSSSDEGSTSDKSARNQSGQRSSGGGGADDGQAGAEEGGSSGEGQSRDGKQESKQAEGGKEAAAAVADAQQEAKQKAKGGSSAEDLAAMLAAGKEQKGEKASQSGEQSGQAALLAKANGDAESRLRQVIQEQLGLNGRGDGKAQQAAGQGGPTLRQDAKAAGKGEGDSKAQDARTKDGQGNALFQTGSNGSASGTGAQTPEHAKGATRMALEGNSAQLAKAGANGAQQASGQTPAADTKSGEASSQQRQSADAQMRMDGMGAGQQSPNTARTEAPSAPRQTQQSQTMNQAVVQVAKEAADGKRDVQIKLNPPHLGQMRVELQISDNKVNAIFHMDNRGAANLLDGQMQHLRTALQNQQLELEDAQVQVGGDGASGQQPRDGEGESESGGGRSGGRMADSDGQGSGGGEEDGQSARIGTPGNLSLLA</sequence>
<proteinExistence type="inferred from homology"/>
<dbReference type="Proteomes" id="UP001575181">
    <property type="component" value="Unassembled WGS sequence"/>
</dbReference>
<evidence type="ECO:0000313" key="6">
    <source>
        <dbReference type="EMBL" id="MFA9461506.1"/>
    </source>
</evidence>
<feature type="compositionally biased region" description="Basic and acidic residues" evidence="4">
    <location>
        <begin position="216"/>
        <end position="237"/>
    </location>
</feature>
<evidence type="ECO:0000256" key="4">
    <source>
        <dbReference type="SAM" id="MobiDB-lite"/>
    </source>
</evidence>
<dbReference type="InterPro" id="IPR038610">
    <property type="entry name" value="FliK-like_C_sf"/>
</dbReference>
<dbReference type="PRINTS" id="PR01007">
    <property type="entry name" value="FLGHOOKFLIK"/>
</dbReference>
<feature type="compositionally biased region" description="Polar residues" evidence="4">
    <location>
        <begin position="161"/>
        <end position="170"/>
    </location>
</feature>
<feature type="region of interest" description="Disordered" evidence="4">
    <location>
        <begin position="1"/>
        <end position="349"/>
    </location>
</feature>
<organism evidence="6 7">
    <name type="scientific">Thiohalorhabdus methylotrophus</name>
    <dbReference type="NCBI Taxonomy" id="3242694"/>
    <lineage>
        <taxon>Bacteria</taxon>
        <taxon>Pseudomonadati</taxon>
        <taxon>Pseudomonadota</taxon>
        <taxon>Gammaproteobacteria</taxon>
        <taxon>Thiohalorhabdales</taxon>
        <taxon>Thiohalorhabdaceae</taxon>
        <taxon>Thiohalorhabdus</taxon>
    </lineage>
</organism>
<feature type="compositionally biased region" description="Low complexity" evidence="4">
    <location>
        <begin position="276"/>
        <end position="292"/>
    </location>
</feature>
<evidence type="ECO:0000256" key="1">
    <source>
        <dbReference type="ARBA" id="ARBA00003944"/>
    </source>
</evidence>
<feature type="compositionally biased region" description="Low complexity" evidence="4">
    <location>
        <begin position="245"/>
        <end position="259"/>
    </location>
</feature>
<keyword evidence="6" id="KW-0969">Cilium</keyword>
<feature type="region of interest" description="Disordered" evidence="4">
    <location>
        <begin position="429"/>
        <end position="486"/>
    </location>
</feature>
<dbReference type="EMBL" id="JBGUAW010000007">
    <property type="protein sequence ID" value="MFA9461506.1"/>
    <property type="molecule type" value="Genomic_DNA"/>
</dbReference>
<dbReference type="InterPro" id="IPR021136">
    <property type="entry name" value="Flagellar_hook_control-like_C"/>
</dbReference>
<dbReference type="InterPro" id="IPR001635">
    <property type="entry name" value="Flag_hook_Flik"/>
</dbReference>
<keyword evidence="7" id="KW-1185">Reference proteome</keyword>
<feature type="compositionally biased region" description="Basic and acidic residues" evidence="4">
    <location>
        <begin position="105"/>
        <end position="120"/>
    </location>
</feature>
<comment type="similarity">
    <text evidence="2">Belongs to the FliK family.</text>
</comment>
<evidence type="ECO:0000313" key="7">
    <source>
        <dbReference type="Proteomes" id="UP001575181"/>
    </source>
</evidence>
<dbReference type="Pfam" id="PF02120">
    <property type="entry name" value="Flg_hook"/>
    <property type="match status" value="1"/>
</dbReference>
<comment type="function">
    <text evidence="1">Controls the length of the flagellar hook.</text>
</comment>
<feature type="compositionally biased region" description="Low complexity" evidence="4">
    <location>
        <begin position="121"/>
        <end position="132"/>
    </location>
</feature>
<dbReference type="Gene3D" id="3.30.750.140">
    <property type="match status" value="1"/>
</dbReference>
<feature type="compositionally biased region" description="Low complexity" evidence="4">
    <location>
        <begin position="55"/>
        <end position="71"/>
    </location>
</feature>
<feature type="domain" description="Flagellar hook-length control protein-like C-terminal" evidence="5">
    <location>
        <begin position="353"/>
        <end position="432"/>
    </location>
</feature>
<keyword evidence="6" id="KW-0966">Cell projection</keyword>
<keyword evidence="6" id="KW-0282">Flagellum</keyword>
<protein>
    <submittedName>
        <fullName evidence="6">Flagellar hook-length control protein FliK</fullName>
    </submittedName>
</protein>
<name>A0ABV4TVZ3_9GAMM</name>